<proteinExistence type="predicted"/>
<feature type="signal peptide" evidence="1">
    <location>
        <begin position="1"/>
        <end position="22"/>
    </location>
</feature>
<evidence type="ECO:0000259" key="2">
    <source>
        <dbReference type="Pfam" id="PF07581"/>
    </source>
</evidence>
<feature type="domain" description="GLUG" evidence="2">
    <location>
        <begin position="141"/>
        <end position="166"/>
    </location>
</feature>
<evidence type="ECO:0000313" key="4">
    <source>
        <dbReference type="Proteomes" id="UP000193334"/>
    </source>
</evidence>
<organism evidence="3 4">
    <name type="scientific">Sedimentisphaera salicampi</name>
    <dbReference type="NCBI Taxonomy" id="1941349"/>
    <lineage>
        <taxon>Bacteria</taxon>
        <taxon>Pseudomonadati</taxon>
        <taxon>Planctomycetota</taxon>
        <taxon>Phycisphaerae</taxon>
        <taxon>Sedimentisphaerales</taxon>
        <taxon>Sedimentisphaeraceae</taxon>
        <taxon>Sedimentisphaera</taxon>
    </lineage>
</organism>
<dbReference type="InterPro" id="IPR036439">
    <property type="entry name" value="Dockerin_dom_sf"/>
</dbReference>
<dbReference type="InterPro" id="IPR011050">
    <property type="entry name" value="Pectin_lyase_fold/virulence"/>
</dbReference>
<dbReference type="Pfam" id="PF07581">
    <property type="entry name" value="Glug"/>
    <property type="match status" value="6"/>
</dbReference>
<dbReference type="Gene3D" id="1.10.1330.10">
    <property type="entry name" value="Dockerin domain"/>
    <property type="match status" value="1"/>
</dbReference>
<feature type="domain" description="GLUG" evidence="2">
    <location>
        <begin position="254"/>
        <end position="278"/>
    </location>
</feature>
<gene>
    <name evidence="3" type="ORF">STSP1_01582</name>
</gene>
<evidence type="ECO:0000256" key="1">
    <source>
        <dbReference type="SAM" id="SignalP"/>
    </source>
</evidence>
<dbReference type="Gene3D" id="2.160.20.110">
    <property type="match status" value="1"/>
</dbReference>
<keyword evidence="1" id="KW-0732">Signal</keyword>
<sequence length="445" mass="47012" precursor="true">MCILRVSVIAALAAAGIAFGFAAGDGTANNPYQISTPDHLEAVNNDLSAHYVLKNDIDLSARTYDRAVIAPDTDYTDSDFNGSLFSGSFDGAGYKILNLTVDTSNVTKDYPRYLGLLGKIDGGEVRNLGIENAQITGGDNSRYLGGLCGYNREGTITNCYATSDISGFVYPGGLCGYNDDGIITNCYVTGSVSGGDNSYYPGGLCGYTSGTITNCYATGSVSGGDRLGGLCGWNSNGTIENCYATGSVSGGDDSHRLGGLCGFNSGTIASSYATGSVSGGSHLGGLCGYNYEGTIRNCYATGSVSGKRNLGGLCGVNLGTITSCFWDKEASGIAYSYGGTGITTAQMQTLDTFTSAGWDYVNEDTNGQMDLWYQHAGEYPKLFWQAIPGDISYDGYVGEADMIIMAEQWLQAPPEQTRLEADSNFDEYVDILDFAIFSENWLLEN</sequence>
<dbReference type="SUPFAM" id="SSF51126">
    <property type="entry name" value="Pectin lyase-like"/>
    <property type="match status" value="1"/>
</dbReference>
<feature type="chain" id="PRO_5013275410" description="GLUG domain-containing protein" evidence="1">
    <location>
        <begin position="23"/>
        <end position="445"/>
    </location>
</feature>
<dbReference type="RefSeq" id="WP_085755850.1">
    <property type="nucleotide sequence ID" value="NZ_CP021023.1"/>
</dbReference>
<accession>A0A1W6LN23</accession>
<dbReference type="GO" id="GO:0000272">
    <property type="term" value="P:polysaccharide catabolic process"/>
    <property type="evidence" value="ECO:0007669"/>
    <property type="project" value="InterPro"/>
</dbReference>
<dbReference type="InterPro" id="IPR011493">
    <property type="entry name" value="GLUG"/>
</dbReference>
<evidence type="ECO:0000313" key="3">
    <source>
        <dbReference type="EMBL" id="ARN57185.1"/>
    </source>
</evidence>
<feature type="domain" description="GLUG" evidence="2">
    <location>
        <begin position="279"/>
        <end position="305"/>
    </location>
</feature>
<feature type="domain" description="GLUG" evidence="2">
    <location>
        <begin position="171"/>
        <end position="193"/>
    </location>
</feature>
<protein>
    <recommendedName>
        <fullName evidence="2">GLUG domain-containing protein</fullName>
    </recommendedName>
</protein>
<keyword evidence="4" id="KW-1185">Reference proteome</keyword>
<dbReference type="EMBL" id="CP021023">
    <property type="protein sequence ID" value="ARN57185.1"/>
    <property type="molecule type" value="Genomic_DNA"/>
</dbReference>
<reference evidence="4" key="1">
    <citation type="submission" date="2017-04" db="EMBL/GenBank/DDBJ databases">
        <title>Comparative genomics and description of representatives of a novel lineage of planctomycetes thriving in anoxic sediments.</title>
        <authorList>
            <person name="Spring S."/>
            <person name="Bunk B."/>
            <person name="Sproer C."/>
        </authorList>
    </citation>
    <scope>NUCLEOTIDE SEQUENCE [LARGE SCALE GENOMIC DNA]</scope>
    <source>
        <strain evidence="4">ST-PulAB-D4</strain>
    </source>
</reference>
<dbReference type="STRING" id="1941349.STSP1_01582"/>
<dbReference type="Proteomes" id="UP000193334">
    <property type="component" value="Chromosome"/>
</dbReference>
<name>A0A1W6LN23_9BACT</name>
<dbReference type="SUPFAM" id="SSF63446">
    <property type="entry name" value="Type I dockerin domain"/>
    <property type="match status" value="1"/>
</dbReference>
<feature type="domain" description="GLUG" evidence="2">
    <location>
        <begin position="226"/>
        <end position="249"/>
    </location>
</feature>
<dbReference type="AlphaFoldDB" id="A0A1W6LN23"/>
<feature type="domain" description="GLUG" evidence="2">
    <location>
        <begin position="198"/>
        <end position="222"/>
    </location>
</feature>
<dbReference type="KEGG" id="pbp:STSP1_01582"/>